<organism evidence="6 7">
    <name type="scientific">Variimorphobacter saccharofermentans</name>
    <dbReference type="NCBI Taxonomy" id="2755051"/>
    <lineage>
        <taxon>Bacteria</taxon>
        <taxon>Bacillati</taxon>
        <taxon>Bacillota</taxon>
        <taxon>Clostridia</taxon>
        <taxon>Lachnospirales</taxon>
        <taxon>Lachnospiraceae</taxon>
        <taxon>Variimorphobacter</taxon>
    </lineage>
</organism>
<evidence type="ECO:0000256" key="4">
    <source>
        <dbReference type="ARBA" id="ARBA00023004"/>
    </source>
</evidence>
<dbReference type="PANTHER" id="PTHR36438">
    <property type="entry name" value="IRON-SULFUR CLUSTER REPAIR PROTEIN YTFE"/>
    <property type="match status" value="1"/>
</dbReference>
<evidence type="ECO:0000259" key="5">
    <source>
        <dbReference type="Pfam" id="PF01814"/>
    </source>
</evidence>
<dbReference type="NCBIfam" id="TIGR03652">
    <property type="entry name" value="FeS_repair_RIC"/>
    <property type="match status" value="1"/>
</dbReference>
<evidence type="ECO:0000313" key="6">
    <source>
        <dbReference type="EMBL" id="MBB2183160.1"/>
    </source>
</evidence>
<dbReference type="AlphaFoldDB" id="A0A839K0H6"/>
<gene>
    <name evidence="6" type="primary">ric</name>
    <name evidence="6" type="ORF">H0486_09745</name>
</gene>
<feature type="domain" description="Hemerythrin-like" evidence="5">
    <location>
        <begin position="88"/>
        <end position="223"/>
    </location>
</feature>
<dbReference type="RefSeq" id="WP_228352840.1">
    <property type="nucleotide sequence ID" value="NZ_JACEGA010000001.1"/>
</dbReference>
<dbReference type="InterPro" id="IPR019903">
    <property type="entry name" value="RIC_family"/>
</dbReference>
<comment type="caution">
    <text evidence="6">The sequence shown here is derived from an EMBL/GenBank/DDBJ whole genome shotgun (WGS) entry which is preliminary data.</text>
</comment>
<evidence type="ECO:0000256" key="2">
    <source>
        <dbReference type="ARBA" id="ARBA00022490"/>
    </source>
</evidence>
<keyword evidence="4" id="KW-0408">Iron</keyword>
<dbReference type="Pfam" id="PF04405">
    <property type="entry name" value="ScdA_N"/>
    <property type="match status" value="1"/>
</dbReference>
<accession>A0A839K0H6</accession>
<proteinExistence type="predicted"/>
<keyword evidence="2" id="KW-0963">Cytoplasm</keyword>
<dbReference type="InterPro" id="IPR012312">
    <property type="entry name" value="Hemerythrin-like"/>
</dbReference>
<dbReference type="GO" id="GO:0046872">
    <property type="term" value="F:metal ion binding"/>
    <property type="evidence" value="ECO:0007669"/>
    <property type="project" value="UniProtKB-KW"/>
</dbReference>
<dbReference type="Gene3D" id="1.20.120.520">
    <property type="entry name" value="nmb1532 protein domain like"/>
    <property type="match status" value="1"/>
</dbReference>
<evidence type="ECO:0000256" key="1">
    <source>
        <dbReference type="ARBA" id="ARBA00004496"/>
    </source>
</evidence>
<dbReference type="EMBL" id="JACEGA010000001">
    <property type="protein sequence ID" value="MBB2183160.1"/>
    <property type="molecule type" value="Genomic_DNA"/>
</dbReference>
<sequence length="228" mass="26529">MINVMDKTLSIGEVVAELPNANRVFAEYGIDFCCGGHRKLYDVIQEQKLDETNIYEALKNVQEERINSYQGENFGDMSATALTDYIEDTHHSYTRKALPEIAELLNTIARVHGKNHEELFEVYRLFGMLKSDLEQHLIKEETILFPDFENEEVNKAEIQRVSDEIIQEHEAAGEILTKLRTITNQFRAPEDGCGTYRLVYQLLEELETDLHQHIHLENNILLKEYDKR</sequence>
<dbReference type="Proteomes" id="UP000574276">
    <property type="component" value="Unassembled WGS sequence"/>
</dbReference>
<reference evidence="6 7" key="1">
    <citation type="submission" date="2020-07" db="EMBL/GenBank/DDBJ databases">
        <title>Characterization and genome sequencing of isolate MD1, a novel member within the family Lachnospiraceae.</title>
        <authorList>
            <person name="Rettenmaier R."/>
            <person name="Di Bello L."/>
            <person name="Zinser C."/>
            <person name="Scheitz K."/>
            <person name="Liebl W."/>
            <person name="Zverlov V."/>
        </authorList>
    </citation>
    <scope>NUCLEOTIDE SEQUENCE [LARGE SCALE GENOMIC DNA]</scope>
    <source>
        <strain evidence="6 7">MD1</strain>
    </source>
</reference>
<dbReference type="GO" id="GO:0005737">
    <property type="term" value="C:cytoplasm"/>
    <property type="evidence" value="ECO:0007669"/>
    <property type="project" value="UniProtKB-SubCell"/>
</dbReference>
<evidence type="ECO:0000256" key="3">
    <source>
        <dbReference type="ARBA" id="ARBA00022723"/>
    </source>
</evidence>
<evidence type="ECO:0000313" key="7">
    <source>
        <dbReference type="Proteomes" id="UP000574276"/>
    </source>
</evidence>
<keyword evidence="7" id="KW-1185">Reference proteome</keyword>
<dbReference type="Pfam" id="PF01814">
    <property type="entry name" value="Hemerythrin"/>
    <property type="match status" value="1"/>
</dbReference>
<comment type="subcellular location">
    <subcellularLocation>
        <location evidence="1">Cytoplasm</location>
    </subcellularLocation>
</comment>
<dbReference type="PANTHER" id="PTHR36438:SF1">
    <property type="entry name" value="IRON-SULFUR CLUSTER REPAIR PROTEIN YTFE"/>
    <property type="match status" value="1"/>
</dbReference>
<keyword evidence="3" id="KW-0479">Metal-binding</keyword>
<name>A0A839K0H6_9FIRM</name>
<protein>
    <submittedName>
        <fullName evidence="6">Iron-sulfur cluster repair di-iron protein</fullName>
    </submittedName>
</protein>